<reference evidence="1" key="1">
    <citation type="journal article" date="2014" name="Front. Microbiol.">
        <title>High frequency of phylogenetically diverse reductive dehalogenase-homologous genes in deep subseafloor sedimentary metagenomes.</title>
        <authorList>
            <person name="Kawai M."/>
            <person name="Futagami T."/>
            <person name="Toyoda A."/>
            <person name="Takaki Y."/>
            <person name="Nishi S."/>
            <person name="Hori S."/>
            <person name="Arai W."/>
            <person name="Tsubouchi T."/>
            <person name="Morono Y."/>
            <person name="Uchiyama I."/>
            <person name="Ito T."/>
            <person name="Fujiyama A."/>
            <person name="Inagaki F."/>
            <person name="Takami H."/>
        </authorList>
    </citation>
    <scope>NUCLEOTIDE SEQUENCE</scope>
    <source>
        <strain evidence="1">Expedition CK06-06</strain>
    </source>
</reference>
<proteinExistence type="predicted"/>
<accession>X1JR43</accession>
<dbReference type="AlphaFoldDB" id="X1JR43"/>
<feature type="non-terminal residue" evidence="1">
    <location>
        <position position="87"/>
    </location>
</feature>
<evidence type="ECO:0008006" key="2">
    <source>
        <dbReference type="Google" id="ProtNLM"/>
    </source>
</evidence>
<gene>
    <name evidence="1" type="ORF">S03H2_65091</name>
</gene>
<evidence type="ECO:0000313" key="1">
    <source>
        <dbReference type="EMBL" id="GAH83900.1"/>
    </source>
</evidence>
<dbReference type="EMBL" id="BARU01042348">
    <property type="protein sequence ID" value="GAH83900.1"/>
    <property type="molecule type" value="Genomic_DNA"/>
</dbReference>
<comment type="caution">
    <text evidence="1">The sequence shown here is derived from an EMBL/GenBank/DDBJ whole genome shotgun (WGS) entry which is preliminary data.</text>
</comment>
<name>X1JR43_9ZZZZ</name>
<sequence length="87" mass="10060">MKLKLGLLIFTIFILLFSTGTVFALTVDEIMDKMEETAPDFTTQKTISEMILIEKDGKEEIREMIMFSKKEEDDKTSTLMRFLSPKS</sequence>
<protein>
    <recommendedName>
        <fullName evidence="2">Outer membrane lipoprotein-sorting protein</fullName>
    </recommendedName>
</protein>
<organism evidence="1">
    <name type="scientific">marine sediment metagenome</name>
    <dbReference type="NCBI Taxonomy" id="412755"/>
    <lineage>
        <taxon>unclassified sequences</taxon>
        <taxon>metagenomes</taxon>
        <taxon>ecological metagenomes</taxon>
    </lineage>
</organism>
<dbReference type="Gene3D" id="2.50.20.10">
    <property type="entry name" value="Lipoprotein localisation LolA/LolB/LppX"/>
    <property type="match status" value="1"/>
</dbReference>